<dbReference type="RefSeq" id="WP_095328657.1">
    <property type="nucleotide sequence ID" value="NZ_NPBQ01000014.1"/>
</dbReference>
<dbReference type="EMBL" id="NPBQ01000014">
    <property type="protein sequence ID" value="PAD84973.1"/>
    <property type="molecule type" value="Genomic_DNA"/>
</dbReference>
<comment type="caution">
    <text evidence="1">The sequence shown here is derived from an EMBL/GenBank/DDBJ whole genome shotgun (WGS) entry which is preliminary data.</text>
</comment>
<gene>
    <name evidence="1" type="ORF">CHH57_02015</name>
</gene>
<evidence type="ECO:0000313" key="2">
    <source>
        <dbReference type="Proteomes" id="UP000216961"/>
    </source>
</evidence>
<protein>
    <submittedName>
        <fullName evidence="1">Uncharacterized protein</fullName>
    </submittedName>
</protein>
<sequence length="218" mass="26120">MNDIYDQVLSKIINRVEINTVEKKQVLIFNVFDRSRLKGRTIIKNKSKIISKNDLVRILKLLHDDYHDLGMKITIYKNKLQVIMTWLNVFNSSFEFQILKRILSGKLGGNHRDGIISMYPFNHRFESKKFLTYKCQLYLLFGLLHEIRHAYQRTHKKKKYDMEYIDAGNKGYSSQWCERDANAFAQRFMNNNKEEINKILGITDIDWDCLWGRFTIYY</sequence>
<dbReference type="Proteomes" id="UP000216961">
    <property type="component" value="Unassembled WGS sequence"/>
</dbReference>
<dbReference type="Pfam" id="PF13058">
    <property type="entry name" value="DUF3920"/>
    <property type="match status" value="1"/>
</dbReference>
<proteinExistence type="predicted"/>
<organism evidence="1 2">
    <name type="scientific">Niallia circulans</name>
    <name type="common">Bacillus circulans</name>
    <dbReference type="NCBI Taxonomy" id="1397"/>
    <lineage>
        <taxon>Bacteria</taxon>
        <taxon>Bacillati</taxon>
        <taxon>Bacillota</taxon>
        <taxon>Bacilli</taxon>
        <taxon>Bacillales</taxon>
        <taxon>Bacillaceae</taxon>
        <taxon>Niallia</taxon>
    </lineage>
</organism>
<accession>A0AA91TVE7</accession>
<evidence type="ECO:0000313" key="1">
    <source>
        <dbReference type="EMBL" id="PAD84973.1"/>
    </source>
</evidence>
<name>A0AA91TVE7_NIACI</name>
<reference evidence="1 2" key="1">
    <citation type="submission" date="2017-07" db="EMBL/GenBank/DDBJ databases">
        <title>Isolation and whole genome analysis of endospore-forming bacteria from heroin.</title>
        <authorList>
            <person name="Kalinowski J."/>
            <person name="Ahrens B."/>
            <person name="Al-Dilaimi A."/>
            <person name="Winkler A."/>
            <person name="Wibberg D."/>
            <person name="Schleenbecker U."/>
            <person name="Ruckert C."/>
            <person name="Wolfel R."/>
            <person name="Grass G."/>
        </authorList>
    </citation>
    <scope>NUCLEOTIDE SEQUENCE [LARGE SCALE GENOMIC DNA]</scope>
    <source>
        <strain evidence="1 2">7521-2</strain>
    </source>
</reference>
<dbReference type="InterPro" id="IPR025033">
    <property type="entry name" value="DUF3920"/>
</dbReference>
<dbReference type="AlphaFoldDB" id="A0AA91TVE7"/>